<dbReference type="PANTHER" id="PTHR30543">
    <property type="entry name" value="CHROMATE REDUCTASE"/>
    <property type="match status" value="1"/>
</dbReference>
<dbReference type="GO" id="GO:0005829">
    <property type="term" value="C:cytosol"/>
    <property type="evidence" value="ECO:0007669"/>
    <property type="project" value="TreeGrafter"/>
</dbReference>
<dbReference type="InterPro" id="IPR029039">
    <property type="entry name" value="Flavoprotein-like_sf"/>
</dbReference>
<reference evidence="2" key="1">
    <citation type="journal article" date="2014" name="Int. J. Syst. Evol. Microbiol.">
        <title>Complete genome sequence of Corynebacterium casei LMG S-19264T (=DSM 44701T), isolated from a smear-ripened cheese.</title>
        <authorList>
            <consortium name="US DOE Joint Genome Institute (JGI-PGF)"/>
            <person name="Walter F."/>
            <person name="Albersmeier A."/>
            <person name="Kalinowski J."/>
            <person name="Ruckert C."/>
        </authorList>
    </citation>
    <scope>NUCLEOTIDE SEQUENCE</scope>
    <source>
        <strain evidence="2">CGMCC 1.15880</strain>
    </source>
</reference>
<accession>A0A916R2R0</accession>
<dbReference type="InterPro" id="IPR050712">
    <property type="entry name" value="NAD(P)H-dep_reductase"/>
</dbReference>
<dbReference type="Pfam" id="PF03358">
    <property type="entry name" value="FMN_red"/>
    <property type="match status" value="1"/>
</dbReference>
<feature type="domain" description="NADPH-dependent FMN reductase-like" evidence="1">
    <location>
        <begin position="4"/>
        <end position="148"/>
    </location>
</feature>
<keyword evidence="3" id="KW-1185">Reference proteome</keyword>
<gene>
    <name evidence="2" type="ORF">GCM10011498_34690</name>
</gene>
<proteinExistence type="predicted"/>
<dbReference type="GO" id="GO:0016491">
    <property type="term" value="F:oxidoreductase activity"/>
    <property type="evidence" value="ECO:0007669"/>
    <property type="project" value="InterPro"/>
</dbReference>
<organism evidence="2 3">
    <name type="scientific">Neptunicoccus cionae</name>
    <dbReference type="NCBI Taxonomy" id="2035344"/>
    <lineage>
        <taxon>Bacteria</taxon>
        <taxon>Pseudomonadati</taxon>
        <taxon>Pseudomonadota</taxon>
        <taxon>Alphaproteobacteria</taxon>
        <taxon>Rhodobacterales</taxon>
        <taxon>Paracoccaceae</taxon>
        <taxon>Neptunicoccus</taxon>
    </lineage>
</organism>
<comment type="caution">
    <text evidence="2">The sequence shown here is derived from an EMBL/GenBank/DDBJ whole genome shotgun (WGS) entry which is preliminary data.</text>
</comment>
<dbReference type="EMBL" id="BMKA01000007">
    <property type="protein sequence ID" value="GGA30554.1"/>
    <property type="molecule type" value="Genomic_DNA"/>
</dbReference>
<protein>
    <submittedName>
        <fullName evidence="2">NAD(P)H-dependent FMN reductase</fullName>
    </submittedName>
</protein>
<dbReference type="GO" id="GO:0010181">
    <property type="term" value="F:FMN binding"/>
    <property type="evidence" value="ECO:0007669"/>
    <property type="project" value="TreeGrafter"/>
</dbReference>
<dbReference type="Gene3D" id="3.40.50.360">
    <property type="match status" value="1"/>
</dbReference>
<dbReference type="RefSeq" id="WP_188678315.1">
    <property type="nucleotide sequence ID" value="NZ_BMKA01000007.1"/>
</dbReference>
<evidence type="ECO:0000313" key="3">
    <source>
        <dbReference type="Proteomes" id="UP000628017"/>
    </source>
</evidence>
<dbReference type="SUPFAM" id="SSF52218">
    <property type="entry name" value="Flavoproteins"/>
    <property type="match status" value="1"/>
</dbReference>
<evidence type="ECO:0000259" key="1">
    <source>
        <dbReference type="Pfam" id="PF03358"/>
    </source>
</evidence>
<dbReference type="AlphaFoldDB" id="A0A916R2R0"/>
<dbReference type="Proteomes" id="UP000628017">
    <property type="component" value="Unassembled WGS sequence"/>
</dbReference>
<sequence length="178" mass="18833">MADPKLLVICGSLRAGSLNRKLLDQAVAAFGAADVTYANIRFPLYDGDLEDAEGIPAEVLTLHGQMQDADAIVIATPEYNGNISGVLKNALDWVSRVKPMPMGDTPIAIMSATGGRTGGVMTQNSLRQCLTPFQPIVLQGPAVAVASASSAFDEDGSLKDERYTKAVQKLMGKLRAII</sequence>
<dbReference type="PANTHER" id="PTHR30543:SF21">
    <property type="entry name" value="NAD(P)H-DEPENDENT FMN REDUCTASE LOT6"/>
    <property type="match status" value="1"/>
</dbReference>
<name>A0A916R2R0_9RHOB</name>
<evidence type="ECO:0000313" key="2">
    <source>
        <dbReference type="EMBL" id="GGA30554.1"/>
    </source>
</evidence>
<reference evidence="2" key="2">
    <citation type="submission" date="2020-09" db="EMBL/GenBank/DDBJ databases">
        <authorList>
            <person name="Sun Q."/>
            <person name="Zhou Y."/>
        </authorList>
    </citation>
    <scope>NUCLEOTIDE SEQUENCE</scope>
    <source>
        <strain evidence="2">CGMCC 1.15880</strain>
    </source>
</reference>
<dbReference type="InterPro" id="IPR005025">
    <property type="entry name" value="FMN_Rdtase-like_dom"/>
</dbReference>